<dbReference type="InParanoid" id="K3W5B8"/>
<keyword evidence="1" id="KW-0378">Hydrolase</keyword>
<dbReference type="Gene3D" id="3.30.470.30">
    <property type="entry name" value="DNA ligase/mRNA capping enzyme"/>
    <property type="match status" value="1"/>
</dbReference>
<evidence type="ECO:0000313" key="3">
    <source>
        <dbReference type="EnsemblProtists" id="PYU1_T000159"/>
    </source>
</evidence>
<dbReference type="EnsemblProtists" id="PYU1_T000159">
    <property type="protein sequence ID" value="PYU1_T000159"/>
    <property type="gene ID" value="PYU1_G000159"/>
</dbReference>
<dbReference type="Gene3D" id="3.40.50.300">
    <property type="entry name" value="P-loop containing nucleotide triphosphate hydrolases"/>
    <property type="match status" value="1"/>
</dbReference>
<dbReference type="PANTHER" id="PTHR43883">
    <property type="entry name" value="SLR0207 PROTEIN"/>
    <property type="match status" value="1"/>
</dbReference>
<dbReference type="SUPFAM" id="SSF52799">
    <property type="entry name" value="(Phosphotyrosine protein) phosphatases II"/>
    <property type="match status" value="1"/>
</dbReference>
<dbReference type="CDD" id="cd14504">
    <property type="entry name" value="DUSP23"/>
    <property type="match status" value="1"/>
</dbReference>
<feature type="domain" description="Tyrosine specific protein phosphatases" evidence="2">
    <location>
        <begin position="103"/>
        <end position="181"/>
    </location>
</feature>
<dbReference type="Gene3D" id="3.90.190.10">
    <property type="entry name" value="Protein tyrosine phosphatase superfamily"/>
    <property type="match status" value="1"/>
</dbReference>
<evidence type="ECO:0000259" key="2">
    <source>
        <dbReference type="PROSITE" id="PS50056"/>
    </source>
</evidence>
<dbReference type="InterPro" id="IPR029021">
    <property type="entry name" value="Prot-tyrosine_phosphatase-like"/>
</dbReference>
<name>K3W5B8_GLOUD</name>
<accession>K3W5B8</accession>
<protein>
    <recommendedName>
        <fullName evidence="2">Tyrosine specific protein phosphatases domain-containing protein</fullName>
    </recommendedName>
</protein>
<dbReference type="PANTHER" id="PTHR43883:SF1">
    <property type="entry name" value="GLUCONOKINASE"/>
    <property type="match status" value="1"/>
</dbReference>
<reference evidence="4" key="1">
    <citation type="journal article" date="2010" name="Genome Biol.">
        <title>Genome sequence of the necrotrophic plant pathogen Pythium ultimum reveals original pathogenicity mechanisms and effector repertoire.</title>
        <authorList>
            <person name="Levesque C.A."/>
            <person name="Brouwer H."/>
            <person name="Cano L."/>
            <person name="Hamilton J.P."/>
            <person name="Holt C."/>
            <person name="Huitema E."/>
            <person name="Raffaele S."/>
            <person name="Robideau G.P."/>
            <person name="Thines M."/>
            <person name="Win J."/>
            <person name="Zerillo M.M."/>
            <person name="Beakes G.W."/>
            <person name="Boore J.L."/>
            <person name="Busam D."/>
            <person name="Dumas B."/>
            <person name="Ferriera S."/>
            <person name="Fuerstenberg S.I."/>
            <person name="Gachon C.M."/>
            <person name="Gaulin E."/>
            <person name="Govers F."/>
            <person name="Grenville-Briggs L."/>
            <person name="Horner N."/>
            <person name="Hostetler J."/>
            <person name="Jiang R.H."/>
            <person name="Johnson J."/>
            <person name="Krajaejun T."/>
            <person name="Lin H."/>
            <person name="Meijer H.J."/>
            <person name="Moore B."/>
            <person name="Morris P."/>
            <person name="Phuntmart V."/>
            <person name="Puiu D."/>
            <person name="Shetty J."/>
            <person name="Stajich J.E."/>
            <person name="Tripathy S."/>
            <person name="Wawra S."/>
            <person name="van West P."/>
            <person name="Whitty B.R."/>
            <person name="Coutinho P.M."/>
            <person name="Henrissat B."/>
            <person name="Martin F."/>
            <person name="Thomas P.D."/>
            <person name="Tyler B.M."/>
            <person name="De Vries R.P."/>
            <person name="Kamoun S."/>
            <person name="Yandell M."/>
            <person name="Tisserat N."/>
            <person name="Buell C.R."/>
        </authorList>
    </citation>
    <scope>NUCLEOTIDE SEQUENCE</scope>
    <source>
        <strain evidence="4">DAOM:BR144</strain>
    </source>
</reference>
<evidence type="ECO:0000256" key="1">
    <source>
        <dbReference type="ARBA" id="ARBA00022801"/>
    </source>
</evidence>
<dbReference type="InterPro" id="IPR003595">
    <property type="entry name" value="Tyr_Pase_cat"/>
</dbReference>
<proteinExistence type="predicted"/>
<evidence type="ECO:0000313" key="4">
    <source>
        <dbReference type="Proteomes" id="UP000019132"/>
    </source>
</evidence>
<dbReference type="SMART" id="SM00404">
    <property type="entry name" value="PTPc_motif"/>
    <property type="match status" value="1"/>
</dbReference>
<dbReference type="InterPro" id="IPR027417">
    <property type="entry name" value="P-loop_NTPase"/>
</dbReference>
<keyword evidence="4" id="KW-1185">Reference proteome</keyword>
<dbReference type="EMBL" id="GL376636">
    <property type="status" value="NOT_ANNOTATED_CDS"/>
    <property type="molecule type" value="Genomic_DNA"/>
</dbReference>
<dbReference type="GO" id="GO:0016791">
    <property type="term" value="F:phosphatase activity"/>
    <property type="evidence" value="ECO:0007669"/>
    <property type="project" value="UniProtKB-ARBA"/>
</dbReference>
<dbReference type="Proteomes" id="UP000019132">
    <property type="component" value="Unassembled WGS sequence"/>
</dbReference>
<dbReference type="PROSITE" id="PS50056">
    <property type="entry name" value="TYR_PHOSPHATASE_2"/>
    <property type="match status" value="1"/>
</dbReference>
<dbReference type="STRING" id="431595.K3W5B8"/>
<dbReference type="Pfam" id="PF09414">
    <property type="entry name" value="RNA_ligase"/>
    <property type="match status" value="1"/>
</dbReference>
<reference evidence="4" key="2">
    <citation type="submission" date="2010-04" db="EMBL/GenBank/DDBJ databases">
        <authorList>
            <person name="Buell R."/>
            <person name="Hamilton J."/>
            <person name="Hostetler J."/>
        </authorList>
    </citation>
    <scope>NUCLEOTIDE SEQUENCE [LARGE SCALE GENOMIC DNA]</scope>
    <source>
        <strain evidence="4">DAOM:BR144</strain>
    </source>
</reference>
<dbReference type="VEuPathDB" id="FungiDB:PYU1_G000159"/>
<dbReference type="Pfam" id="PF22784">
    <property type="entry name" value="PTP-SAK"/>
    <property type="match status" value="1"/>
</dbReference>
<dbReference type="InterPro" id="IPR052732">
    <property type="entry name" value="Cell-binding_unc_protein"/>
</dbReference>
<dbReference type="SUPFAM" id="SSF52540">
    <property type="entry name" value="P-loop containing nucleoside triphosphate hydrolases"/>
    <property type="match status" value="1"/>
</dbReference>
<dbReference type="InterPro" id="IPR057023">
    <property type="entry name" value="PTP-SAK"/>
</dbReference>
<dbReference type="HOGENOM" id="CLU_007422_0_0_1"/>
<organism evidence="3 4">
    <name type="scientific">Globisporangium ultimum (strain ATCC 200006 / CBS 805.95 / DAOM BR144)</name>
    <name type="common">Pythium ultimum</name>
    <dbReference type="NCBI Taxonomy" id="431595"/>
    <lineage>
        <taxon>Eukaryota</taxon>
        <taxon>Sar</taxon>
        <taxon>Stramenopiles</taxon>
        <taxon>Oomycota</taxon>
        <taxon>Peronosporomycetes</taxon>
        <taxon>Pythiales</taxon>
        <taxon>Pythiaceae</taxon>
        <taxon>Globisporangium</taxon>
    </lineage>
</organism>
<dbReference type="OMA" id="GNEHWTK"/>
<dbReference type="eggNOG" id="KOG1720">
    <property type="taxonomic scope" value="Eukaryota"/>
</dbReference>
<sequence>MSTLVYPSREKLWTVAQAGPSTFYKLPRFFRWVVPFQLAAMSTPRNGDDIRHLALPVGIHHIVTLTEEEPLPREWFAGLLSHVMRHTFLPVENYKVPTLAQIDLFMRICTEAVESGPVLVHCGGGKGRAGVMLACYLVAFGWRAPPSDLSLWMQPAMSADQAIESLRVLRPGSIETEIQEAIVRSYSSLLWKRQAVLPIPVDEPMISRPIVSGEPIDKTDLLVLCGLPGSGKTTFRRLVVKRTVAASTHMSPSDRPVRGGPAPWTGLSGDEHGRQGCERSIGLKGIQRAILDHVNGKAEDRKYFIKLASTWSTHATAVWFDFESELCIYRAQRRSDHPSLPPGRRVENAVQQHAREFEPPTLSEGFRGIVRVTSIEAAQELALLLAPPLPLLKFPRTPHAINLGAATDDDLIMADPFPQVTRRAVPSPSGAASTPCATSTTRIVITEKVDGANLGISLSPDGYKFVVQNRSHYIASSSHPQFRKLDTFLEAHRDTLMAILKQDKLFPDRFILYGEWLAAKHSIPYSNLNDWFYAFDLFDREEHRFWDRASFVALVTAANNQTASLSVADPILIVPELWSGTELPARDTLIQMAQQTRSHFYDGVIEGLYIKWEAPDHVQQRGKVVRADFICGNEHWTKNIIQFNTVVPQEPRYGS</sequence>
<reference evidence="3" key="3">
    <citation type="submission" date="2015-02" db="UniProtKB">
        <authorList>
            <consortium name="EnsemblProtists"/>
        </authorList>
    </citation>
    <scope>IDENTIFICATION</scope>
    <source>
        <strain evidence="3">DAOM BR144</strain>
    </source>
</reference>
<dbReference type="InterPro" id="IPR021122">
    <property type="entry name" value="RNA_ligase_dom_REL/Rnl2"/>
</dbReference>
<dbReference type="SUPFAM" id="SSF56091">
    <property type="entry name" value="DNA ligase/mRNA capping enzyme, catalytic domain"/>
    <property type="match status" value="1"/>
</dbReference>
<dbReference type="AlphaFoldDB" id="K3W5B8"/>
<dbReference type="InterPro" id="IPR000387">
    <property type="entry name" value="Tyr_Pase_dom"/>
</dbReference>